<reference evidence="2 3" key="1">
    <citation type="submission" date="2020-01" db="EMBL/GenBank/DDBJ databases">
        <authorList>
            <consortium name="DOE Joint Genome Institute"/>
            <person name="Haridas S."/>
            <person name="Albert R."/>
            <person name="Binder M."/>
            <person name="Bloem J."/>
            <person name="Labutti K."/>
            <person name="Salamov A."/>
            <person name="Andreopoulos B."/>
            <person name="Baker S.E."/>
            <person name="Barry K."/>
            <person name="Bills G."/>
            <person name="Bluhm B.H."/>
            <person name="Cannon C."/>
            <person name="Castanera R."/>
            <person name="Culley D.E."/>
            <person name="Daum C."/>
            <person name="Ezra D."/>
            <person name="Gonzalez J.B."/>
            <person name="Henrissat B."/>
            <person name="Kuo A."/>
            <person name="Liang C."/>
            <person name="Lipzen A."/>
            <person name="Lutzoni F."/>
            <person name="Magnuson J."/>
            <person name="Mondo S."/>
            <person name="Nolan M."/>
            <person name="Ohm R."/>
            <person name="Pangilinan J."/>
            <person name="Park H.-J.H."/>
            <person name="Ramirez L."/>
            <person name="Alfaro M."/>
            <person name="Sun H."/>
            <person name="Tritt A."/>
            <person name="Yoshinaga Y."/>
            <person name="Zwiers L.-H.L."/>
            <person name="Turgeon B.G."/>
            <person name="Goodwin S.B."/>
            <person name="Spatafora J.W."/>
            <person name="Crous P.W."/>
            <person name="Grigoriev I.V."/>
        </authorList>
    </citation>
    <scope>NUCLEOTIDE SEQUENCE [LARGE SCALE GENOMIC DNA]</scope>
    <source>
        <strain evidence="2 3">CBS 611.86</strain>
    </source>
</reference>
<evidence type="ECO:0000313" key="3">
    <source>
        <dbReference type="Proteomes" id="UP000481861"/>
    </source>
</evidence>
<feature type="compositionally biased region" description="Polar residues" evidence="1">
    <location>
        <begin position="129"/>
        <end position="143"/>
    </location>
</feature>
<sequence length="277" mass="29693">MERLRCAGGGRPGRAGGRGRGRGRGRKLGERRAFCVHTAACVHSAHTRTASTAGCARPASGGLTGAPSRAGWHWAAGPHLAPATTTTTTCSTRHQAAAIDDDDDDEVLHIFVVVAPSLLGPPGAHGELSVSSRVKQCQSSPSSYVPRHDARGSRRCSPVPSPQSPSAAAGMRWMLKLIMWRPTPHNTSASSGVLPADVPITPRITTSPHHDRHLRRIPQLRNVRRAMLSSLNSRPKQQAAAGWLCTRQARRWWAAASSISIGSQLHSFRALLTLRLI</sequence>
<feature type="compositionally biased region" description="Basic residues" evidence="1">
    <location>
        <begin position="17"/>
        <end position="26"/>
    </location>
</feature>
<proteinExistence type="predicted"/>
<evidence type="ECO:0000313" key="2">
    <source>
        <dbReference type="EMBL" id="KAF2868942.1"/>
    </source>
</evidence>
<dbReference type="Proteomes" id="UP000481861">
    <property type="component" value="Unassembled WGS sequence"/>
</dbReference>
<feature type="compositionally biased region" description="Gly residues" evidence="1">
    <location>
        <begin position="7"/>
        <end position="16"/>
    </location>
</feature>
<keyword evidence="3" id="KW-1185">Reference proteome</keyword>
<evidence type="ECO:0000256" key="1">
    <source>
        <dbReference type="SAM" id="MobiDB-lite"/>
    </source>
</evidence>
<organism evidence="2 3">
    <name type="scientific">Massariosphaeria phaeospora</name>
    <dbReference type="NCBI Taxonomy" id="100035"/>
    <lineage>
        <taxon>Eukaryota</taxon>
        <taxon>Fungi</taxon>
        <taxon>Dikarya</taxon>
        <taxon>Ascomycota</taxon>
        <taxon>Pezizomycotina</taxon>
        <taxon>Dothideomycetes</taxon>
        <taxon>Pleosporomycetidae</taxon>
        <taxon>Pleosporales</taxon>
        <taxon>Pleosporales incertae sedis</taxon>
        <taxon>Massariosphaeria</taxon>
    </lineage>
</organism>
<feature type="region of interest" description="Disordered" evidence="1">
    <location>
        <begin position="122"/>
        <end position="167"/>
    </location>
</feature>
<name>A0A7C8MBG1_9PLEO</name>
<dbReference type="EMBL" id="JAADJZ010000017">
    <property type="protein sequence ID" value="KAF2868942.1"/>
    <property type="molecule type" value="Genomic_DNA"/>
</dbReference>
<protein>
    <submittedName>
        <fullName evidence="2">Uncharacterized protein</fullName>
    </submittedName>
</protein>
<accession>A0A7C8MBG1</accession>
<comment type="caution">
    <text evidence="2">The sequence shown here is derived from an EMBL/GenBank/DDBJ whole genome shotgun (WGS) entry which is preliminary data.</text>
</comment>
<dbReference type="AlphaFoldDB" id="A0A7C8MBG1"/>
<feature type="region of interest" description="Disordered" evidence="1">
    <location>
        <begin position="1"/>
        <end position="27"/>
    </location>
</feature>
<gene>
    <name evidence="2" type="ORF">BDV95DRAFT_107110</name>
</gene>